<evidence type="ECO:0000256" key="2">
    <source>
        <dbReference type="ARBA" id="ARBA00022801"/>
    </source>
</evidence>
<dbReference type="Pfam" id="PF00657">
    <property type="entry name" value="Lipase_GDSL"/>
    <property type="match status" value="1"/>
</dbReference>
<dbReference type="InterPro" id="IPR036514">
    <property type="entry name" value="SGNH_hydro_sf"/>
</dbReference>
<dbReference type="PANTHER" id="PTHR43695">
    <property type="entry name" value="PUTATIVE (AFU_ORTHOLOGUE AFUA_2G17250)-RELATED"/>
    <property type="match status" value="1"/>
</dbReference>
<organism evidence="4 5">
    <name type="scientific">Schizophyllum amplum</name>
    <dbReference type="NCBI Taxonomy" id="97359"/>
    <lineage>
        <taxon>Eukaryota</taxon>
        <taxon>Fungi</taxon>
        <taxon>Dikarya</taxon>
        <taxon>Basidiomycota</taxon>
        <taxon>Agaricomycotina</taxon>
        <taxon>Agaricomycetes</taxon>
        <taxon>Agaricomycetidae</taxon>
        <taxon>Agaricales</taxon>
        <taxon>Schizophyllaceae</taxon>
        <taxon>Schizophyllum</taxon>
    </lineage>
</organism>
<dbReference type="Proteomes" id="UP000320762">
    <property type="component" value="Unassembled WGS sequence"/>
</dbReference>
<dbReference type="Gene3D" id="3.40.50.1110">
    <property type="entry name" value="SGNH hydrolase"/>
    <property type="match status" value="1"/>
</dbReference>
<dbReference type="AlphaFoldDB" id="A0A550CMV1"/>
<proteinExistence type="inferred from homology"/>
<keyword evidence="2 4" id="KW-0378">Hydrolase</keyword>
<evidence type="ECO:0000313" key="4">
    <source>
        <dbReference type="EMBL" id="TRM66097.1"/>
    </source>
</evidence>
<name>A0A550CMV1_9AGAR</name>
<dbReference type="OrthoDB" id="2141316at2759"/>
<comment type="similarity">
    <text evidence="1">Belongs to the 'GDSL' lipolytic enzyme family.</text>
</comment>
<accession>A0A550CMV1</accession>
<dbReference type="GO" id="GO:0016788">
    <property type="term" value="F:hydrolase activity, acting on ester bonds"/>
    <property type="evidence" value="ECO:0007669"/>
    <property type="project" value="InterPro"/>
</dbReference>
<protein>
    <submittedName>
        <fullName evidence="4">SGNH hydrolase</fullName>
    </submittedName>
</protein>
<keyword evidence="5" id="KW-1185">Reference proteome</keyword>
<evidence type="ECO:0000313" key="5">
    <source>
        <dbReference type="Proteomes" id="UP000320762"/>
    </source>
</evidence>
<feature type="signal peptide" evidence="3">
    <location>
        <begin position="1"/>
        <end position="22"/>
    </location>
</feature>
<dbReference type="PANTHER" id="PTHR43695:SF1">
    <property type="entry name" value="RHAMNOGALACTURONAN ACETYLESTERASE"/>
    <property type="match status" value="1"/>
</dbReference>
<dbReference type="InterPro" id="IPR037459">
    <property type="entry name" value="RhgT-like"/>
</dbReference>
<feature type="non-terminal residue" evidence="4">
    <location>
        <position position="1"/>
    </location>
</feature>
<feature type="chain" id="PRO_5022044616" evidence="3">
    <location>
        <begin position="23"/>
        <end position="257"/>
    </location>
</feature>
<gene>
    <name evidence="4" type="ORF">BD626DRAFT_486717</name>
</gene>
<dbReference type="InterPro" id="IPR001087">
    <property type="entry name" value="GDSL"/>
</dbReference>
<sequence>MYSPSFVAFALTISSLLHYAECAKVYLAGDSTMAPTGSGAATAGWGPYLAQFLTLPVVNNAVSGRSARSYTEEGRFTSLINAVGPGDYVVIEFGHNDGPSAVDNGRQDGYSDGYNDTNVVYDASGKAITIHSFNYYIKNAVRSLQSKGAIPIVSSQTPNNYWVKNTIIPPPHFVPWAAEVAGNTSVTYVDHYHYVAQAYEVLGQSTVKVFYPNDPVHTSPTGAKVVAQAFVRGVMCSNSTLKAYVNHAGQSVPNGCL</sequence>
<evidence type="ECO:0000256" key="3">
    <source>
        <dbReference type="SAM" id="SignalP"/>
    </source>
</evidence>
<keyword evidence="3" id="KW-0732">Signal</keyword>
<dbReference type="EMBL" id="VDMD01000004">
    <property type="protein sequence ID" value="TRM66097.1"/>
    <property type="molecule type" value="Genomic_DNA"/>
</dbReference>
<comment type="caution">
    <text evidence="4">The sequence shown here is derived from an EMBL/GenBank/DDBJ whole genome shotgun (WGS) entry which is preliminary data.</text>
</comment>
<reference evidence="4 5" key="1">
    <citation type="journal article" date="2019" name="New Phytol.">
        <title>Comparative genomics reveals unique wood-decay strategies and fruiting body development in the Schizophyllaceae.</title>
        <authorList>
            <person name="Almasi E."/>
            <person name="Sahu N."/>
            <person name="Krizsan K."/>
            <person name="Balint B."/>
            <person name="Kovacs G.M."/>
            <person name="Kiss B."/>
            <person name="Cseklye J."/>
            <person name="Drula E."/>
            <person name="Henrissat B."/>
            <person name="Nagy I."/>
            <person name="Chovatia M."/>
            <person name="Adam C."/>
            <person name="LaButti K."/>
            <person name="Lipzen A."/>
            <person name="Riley R."/>
            <person name="Grigoriev I.V."/>
            <person name="Nagy L.G."/>
        </authorList>
    </citation>
    <scope>NUCLEOTIDE SEQUENCE [LARGE SCALE GENOMIC DNA]</scope>
    <source>
        <strain evidence="4 5">NL-1724</strain>
    </source>
</reference>
<dbReference type="SUPFAM" id="SSF52266">
    <property type="entry name" value="SGNH hydrolase"/>
    <property type="match status" value="1"/>
</dbReference>
<evidence type="ECO:0000256" key="1">
    <source>
        <dbReference type="ARBA" id="ARBA00008668"/>
    </source>
</evidence>
<dbReference type="STRING" id="97359.A0A550CMV1"/>